<name>A0A4V3DYK9_9HYPH</name>
<reference evidence="2 3" key="1">
    <citation type="submission" date="2019-03" db="EMBL/GenBank/DDBJ databases">
        <title>Genomic Encyclopedia of Type Strains, Phase IV (KMG-IV): sequencing the most valuable type-strain genomes for metagenomic binning, comparative biology and taxonomic classification.</title>
        <authorList>
            <person name="Goeker M."/>
        </authorList>
    </citation>
    <scope>NUCLEOTIDE SEQUENCE [LARGE SCALE GENOMIC DNA]</scope>
    <source>
        <strain evidence="2 3">DSM 25903</strain>
    </source>
</reference>
<evidence type="ECO:0000313" key="2">
    <source>
        <dbReference type="EMBL" id="TDR93009.1"/>
    </source>
</evidence>
<accession>A0A4V3DYK9</accession>
<dbReference type="RefSeq" id="WP_133768046.1">
    <property type="nucleotide sequence ID" value="NZ_SNZR01000011.1"/>
</dbReference>
<dbReference type="Pfam" id="PF20703">
    <property type="entry name" value="nSTAND1"/>
    <property type="match status" value="1"/>
</dbReference>
<dbReference type="InterPro" id="IPR027417">
    <property type="entry name" value="P-loop_NTPase"/>
</dbReference>
<gene>
    <name evidence="2" type="ORF">EV668_0256</name>
</gene>
<feature type="domain" description="Novel STAND NTPase 1" evidence="1">
    <location>
        <begin position="209"/>
        <end position="636"/>
    </location>
</feature>
<dbReference type="EMBL" id="SNZR01000011">
    <property type="protein sequence ID" value="TDR93009.1"/>
    <property type="molecule type" value="Genomic_DNA"/>
</dbReference>
<dbReference type="Proteomes" id="UP000295122">
    <property type="component" value="Unassembled WGS sequence"/>
</dbReference>
<keyword evidence="3" id="KW-1185">Reference proteome</keyword>
<evidence type="ECO:0000259" key="1">
    <source>
        <dbReference type="Pfam" id="PF20703"/>
    </source>
</evidence>
<sequence length="1073" mass="119330">MTVAIPKLRIFVSSPGDVGAERAVAVAVTERLQLEFRGQVELETYLWERTVLRATDSFQAQIIDIQDADLAIFILWSRIGTPLAIEQFKRQDGTQYGSGTEYEFERAREGFVAKGRPDLLCYLKTDEIRFSLKDREERQRRNAELDSVGSFIDRWFRNPDGTFKSAFYSFEKTAAFEELVEIHLRDWIRERLRELQADASSRTVWKGSPFRGLQAFDYEHSLIYCGRTAMVAEALETLRRRAAAGRAFLMVTGMSGVGKSSLVRAGIVPLLIRPSVIEGVIGWRRATFKPSVGTQTLLEGFGAALLAADALPDLAAPEQIEPLLRDQAALTNAVIRALDLATQKARQARPDPDTEGTVRLVVVFDQCEEIFDEKVPIADRDAFAEALRTLVLTGRVWIIATLRADFFSRTGDLPERFRELFIERDGLFTVGGPRTAEIAQMIRRPAMMAGLAFEKRGDPEEGLDEVLRDAAAGNPTVLPLLEFTLDELFRRSGGTGLLRFSDYEQIGGLHGALRLRAEEEFEKLSPAVQASLPQVLAAMVHTDPTDDRLLLQNRVPLSQFDSLPECRRLIDAFVAAHLFVGDQAPDGSPVVALAHEALLREWPPAVLWIEANRESLRLRSGIAAAAALWRTSDRRESRLLSGELLKDATRLLRTNATMLGPDERAFVQASAELDRKRRMKTVRRAALAAAAVLVMVLIPTLGLRQIQHGVATAWAIPRLWNADRVLPVSPEAKANLHRSIETITQIVRRDADEHPELGPWSMAQMRAALHGTPGNAAQAGRDLRAYMTGLRDPSCFCWKETAQRLPNHFASAWVLLSFALHEEKATPEELDAVLARQSGAGWWGIYHLVETDRNAAAGVTALTLHALQHHLDRGLVPPEQQDRVKTAIAKGVAWLLSQKQPDAARWPPYPLPPVGIFEKGEYPGLSAFVIHILREVTGERGFDRPWLDALPITVPQFRDNEISKANLLVKAGASVEVDDSRFYRFPWMLLATVETQESGSLLQRARALVWVEQALKAPLSNADFGNEAWIAGEVLFVLRQVEARLEGKPAFADRPAAAAAIGPDRYGKSPPAQ</sequence>
<organism evidence="2 3">
    <name type="scientific">Enterovirga rhinocerotis</name>
    <dbReference type="NCBI Taxonomy" id="1339210"/>
    <lineage>
        <taxon>Bacteria</taxon>
        <taxon>Pseudomonadati</taxon>
        <taxon>Pseudomonadota</taxon>
        <taxon>Alphaproteobacteria</taxon>
        <taxon>Hyphomicrobiales</taxon>
        <taxon>Methylobacteriaceae</taxon>
        <taxon>Enterovirga</taxon>
    </lineage>
</organism>
<comment type="caution">
    <text evidence="2">The sequence shown here is derived from an EMBL/GenBank/DDBJ whole genome shotgun (WGS) entry which is preliminary data.</text>
</comment>
<dbReference type="SUPFAM" id="SSF52540">
    <property type="entry name" value="P-loop containing nucleoside triphosphate hydrolases"/>
    <property type="match status" value="1"/>
</dbReference>
<evidence type="ECO:0000313" key="3">
    <source>
        <dbReference type="Proteomes" id="UP000295122"/>
    </source>
</evidence>
<dbReference type="OrthoDB" id="8021210at2"/>
<dbReference type="Gene3D" id="1.50.10.20">
    <property type="match status" value="1"/>
</dbReference>
<dbReference type="InterPro" id="IPR008930">
    <property type="entry name" value="Terpenoid_cyclase/PrenylTrfase"/>
</dbReference>
<dbReference type="SUPFAM" id="SSF48239">
    <property type="entry name" value="Terpenoid cyclases/Protein prenyltransferases"/>
    <property type="match status" value="1"/>
</dbReference>
<dbReference type="InterPro" id="IPR049052">
    <property type="entry name" value="nSTAND1"/>
</dbReference>
<proteinExistence type="predicted"/>
<dbReference type="AlphaFoldDB" id="A0A4V3DYK9"/>
<protein>
    <recommendedName>
        <fullName evidence="1">Novel STAND NTPase 1 domain-containing protein</fullName>
    </recommendedName>
</protein>